<dbReference type="PANTHER" id="PTHR11731">
    <property type="entry name" value="PROTEASE FAMILY S9B,C DIPEPTIDYL-PEPTIDASE IV-RELATED"/>
    <property type="match status" value="1"/>
</dbReference>
<dbReference type="AlphaFoldDB" id="A0AAV5WCL4"/>
<dbReference type="GO" id="GO:0006508">
    <property type="term" value="P:proteolysis"/>
    <property type="evidence" value="ECO:0007669"/>
    <property type="project" value="UniProtKB-KW"/>
</dbReference>
<sequence>MTTYGRNDPYNIHYNMEYPKTGEKRISVYSVSIWNVETKQSTMMDVQLRDSTSFHYLFGVSWVTLHGKEFLLTTWANRWQNETSLTLCSYEKATCSLLYEHKYDQFQWATPSDYENIVHSNSTIFFIVPTAKRGNEWQNIARIDIGEDLQMRSISFVPCGEYDIRRIVGYRKKDEVIIYEAQAPNPWNRHTYAAPAREGSLLTTDRCLTCIYANCTYQGASSISPGDEYRIDFSCNGPGQLYHTMITLNKTLHPLEIQIITEPSLKTLKLPIWKTETILLSSGYEAIVQIYEGDLKLQSVPVILSVYGGPDMNKVTDQFQPNPKPIGYNQNAMVYIDVRGSGGRGWKYRSAIYGRLGTVEVEDTLEAFKLVLEKYPRFDKNRVAVFGWSYGGTMAIRLVQIATDAFFKCAIAVAPVTNFLYYDATYTERFMGNSPRSSYIDLNEDVTKFLHTKLLLVHGLKDDNVHFQNSALLMESLQQSNIPFQAMVYPNEAHSLSNINKHVCDLFDSFLSSCFYN</sequence>
<keyword evidence="7" id="KW-0735">Signal-anchor</keyword>
<dbReference type="EMBL" id="BTSY01000005">
    <property type="protein sequence ID" value="GMT28360.1"/>
    <property type="molecule type" value="Genomic_DNA"/>
</dbReference>
<evidence type="ECO:0000313" key="14">
    <source>
        <dbReference type="EMBL" id="GMT28360.1"/>
    </source>
</evidence>
<keyword evidence="6" id="KW-0720">Serine protease</keyword>
<dbReference type="GO" id="GO:0008236">
    <property type="term" value="F:serine-type peptidase activity"/>
    <property type="evidence" value="ECO:0007669"/>
    <property type="project" value="UniProtKB-KW"/>
</dbReference>
<dbReference type="SUPFAM" id="SSF82171">
    <property type="entry name" value="DPP6 N-terminal domain-like"/>
    <property type="match status" value="1"/>
</dbReference>
<protein>
    <submittedName>
        <fullName evidence="14">Uncharacterized protein</fullName>
    </submittedName>
</protein>
<comment type="subcellular location">
    <subcellularLocation>
        <location evidence="11">Endomembrane system</location>
        <topology evidence="11">Single-pass membrane protein</topology>
    </subcellularLocation>
    <subcellularLocation>
        <location evidence="1">Membrane</location>
        <topology evidence="1">Single-pass type II membrane protein</topology>
    </subcellularLocation>
</comment>
<dbReference type="SUPFAM" id="SSF53474">
    <property type="entry name" value="alpha/beta-Hydrolases"/>
    <property type="match status" value="1"/>
</dbReference>
<evidence type="ECO:0000259" key="12">
    <source>
        <dbReference type="Pfam" id="PF00326"/>
    </source>
</evidence>
<gene>
    <name evidence="14" type="ORF">PFISCL1PPCAC_19657</name>
</gene>
<dbReference type="InterPro" id="IPR029058">
    <property type="entry name" value="AB_hydrolase_fold"/>
</dbReference>
<dbReference type="GO" id="GO:0004177">
    <property type="term" value="F:aminopeptidase activity"/>
    <property type="evidence" value="ECO:0007669"/>
    <property type="project" value="UniProtKB-KW"/>
</dbReference>
<dbReference type="Gene3D" id="2.140.10.30">
    <property type="entry name" value="Dipeptidylpeptidase IV, N-terminal domain"/>
    <property type="match status" value="1"/>
</dbReference>
<evidence type="ECO:0000256" key="5">
    <source>
        <dbReference type="ARBA" id="ARBA00022801"/>
    </source>
</evidence>
<keyword evidence="2" id="KW-0031">Aminopeptidase</keyword>
<dbReference type="Proteomes" id="UP001432322">
    <property type="component" value="Unassembled WGS sequence"/>
</dbReference>
<dbReference type="GO" id="GO:0008239">
    <property type="term" value="F:dipeptidyl-peptidase activity"/>
    <property type="evidence" value="ECO:0007669"/>
    <property type="project" value="TreeGrafter"/>
</dbReference>
<keyword evidence="5" id="KW-0378">Hydrolase</keyword>
<evidence type="ECO:0000256" key="2">
    <source>
        <dbReference type="ARBA" id="ARBA00022438"/>
    </source>
</evidence>
<evidence type="ECO:0000256" key="8">
    <source>
        <dbReference type="ARBA" id="ARBA00022989"/>
    </source>
</evidence>
<evidence type="ECO:0000259" key="13">
    <source>
        <dbReference type="Pfam" id="PF00930"/>
    </source>
</evidence>
<evidence type="ECO:0000256" key="4">
    <source>
        <dbReference type="ARBA" id="ARBA00022692"/>
    </source>
</evidence>
<evidence type="ECO:0000256" key="7">
    <source>
        <dbReference type="ARBA" id="ARBA00022968"/>
    </source>
</evidence>
<dbReference type="Pfam" id="PF00326">
    <property type="entry name" value="Peptidase_S9"/>
    <property type="match status" value="1"/>
</dbReference>
<name>A0AAV5WCL4_9BILA</name>
<dbReference type="Gene3D" id="3.40.50.1820">
    <property type="entry name" value="alpha/beta hydrolase"/>
    <property type="match status" value="1"/>
</dbReference>
<dbReference type="InterPro" id="IPR001375">
    <property type="entry name" value="Peptidase_S9_cat"/>
</dbReference>
<reference evidence="14" key="1">
    <citation type="submission" date="2023-10" db="EMBL/GenBank/DDBJ databases">
        <title>Genome assembly of Pristionchus species.</title>
        <authorList>
            <person name="Yoshida K."/>
            <person name="Sommer R.J."/>
        </authorList>
    </citation>
    <scope>NUCLEOTIDE SEQUENCE</scope>
    <source>
        <strain evidence="14">RS5133</strain>
    </source>
</reference>
<dbReference type="InterPro" id="IPR050278">
    <property type="entry name" value="Serine_Prot_S9B/DPPIV"/>
</dbReference>
<dbReference type="GO" id="GO:0005886">
    <property type="term" value="C:plasma membrane"/>
    <property type="evidence" value="ECO:0007669"/>
    <property type="project" value="TreeGrafter"/>
</dbReference>
<feature type="domain" description="Dipeptidylpeptidase IV N-terminal" evidence="13">
    <location>
        <begin position="4"/>
        <end position="232"/>
    </location>
</feature>
<accession>A0AAV5WCL4</accession>
<evidence type="ECO:0000256" key="3">
    <source>
        <dbReference type="ARBA" id="ARBA00022670"/>
    </source>
</evidence>
<keyword evidence="8" id="KW-1133">Transmembrane helix</keyword>
<evidence type="ECO:0000313" key="15">
    <source>
        <dbReference type="Proteomes" id="UP001432322"/>
    </source>
</evidence>
<proteinExistence type="predicted"/>
<comment type="caution">
    <text evidence="14">The sequence shown here is derived from an EMBL/GenBank/DDBJ whole genome shotgun (WGS) entry which is preliminary data.</text>
</comment>
<evidence type="ECO:0000256" key="10">
    <source>
        <dbReference type="ARBA" id="ARBA00023180"/>
    </source>
</evidence>
<evidence type="ECO:0000256" key="1">
    <source>
        <dbReference type="ARBA" id="ARBA00004606"/>
    </source>
</evidence>
<keyword evidence="10" id="KW-0325">Glycoprotein</keyword>
<keyword evidence="3" id="KW-0645">Protease</keyword>
<keyword evidence="15" id="KW-1185">Reference proteome</keyword>
<feature type="domain" description="Peptidase S9 prolyl oligopeptidase catalytic" evidence="12">
    <location>
        <begin position="332"/>
        <end position="514"/>
    </location>
</feature>
<keyword evidence="4" id="KW-0812">Transmembrane</keyword>
<dbReference type="InterPro" id="IPR002469">
    <property type="entry name" value="Peptidase_S9B_N"/>
</dbReference>
<dbReference type="GO" id="GO:0012505">
    <property type="term" value="C:endomembrane system"/>
    <property type="evidence" value="ECO:0007669"/>
    <property type="project" value="UniProtKB-SubCell"/>
</dbReference>
<evidence type="ECO:0000256" key="9">
    <source>
        <dbReference type="ARBA" id="ARBA00023136"/>
    </source>
</evidence>
<organism evidence="14 15">
    <name type="scientific">Pristionchus fissidentatus</name>
    <dbReference type="NCBI Taxonomy" id="1538716"/>
    <lineage>
        <taxon>Eukaryota</taxon>
        <taxon>Metazoa</taxon>
        <taxon>Ecdysozoa</taxon>
        <taxon>Nematoda</taxon>
        <taxon>Chromadorea</taxon>
        <taxon>Rhabditida</taxon>
        <taxon>Rhabditina</taxon>
        <taxon>Diplogasteromorpha</taxon>
        <taxon>Diplogasteroidea</taxon>
        <taxon>Neodiplogasteridae</taxon>
        <taxon>Pristionchus</taxon>
    </lineage>
</organism>
<keyword evidence="9" id="KW-0472">Membrane</keyword>
<dbReference type="PANTHER" id="PTHR11731:SF200">
    <property type="entry name" value="DIPEPTIDYL PEPTIDASE 10, ISOFORM B"/>
    <property type="match status" value="1"/>
</dbReference>
<evidence type="ECO:0000256" key="6">
    <source>
        <dbReference type="ARBA" id="ARBA00022825"/>
    </source>
</evidence>
<dbReference type="Pfam" id="PF00930">
    <property type="entry name" value="DPPIV_N"/>
    <property type="match status" value="1"/>
</dbReference>
<evidence type="ECO:0000256" key="11">
    <source>
        <dbReference type="ARBA" id="ARBA00037847"/>
    </source>
</evidence>